<feature type="transmembrane region" description="Helical" evidence="6">
    <location>
        <begin position="188"/>
        <end position="207"/>
    </location>
</feature>
<dbReference type="Pfam" id="PF01098">
    <property type="entry name" value="FTSW_RODA_SPOVE"/>
    <property type="match status" value="1"/>
</dbReference>
<feature type="transmembrane region" description="Helical" evidence="6">
    <location>
        <begin position="141"/>
        <end position="158"/>
    </location>
</feature>
<dbReference type="GO" id="GO:0008360">
    <property type="term" value="P:regulation of cell shape"/>
    <property type="evidence" value="ECO:0007669"/>
    <property type="project" value="UniProtKB-KW"/>
</dbReference>
<keyword evidence="3 6" id="KW-0133">Cell shape</keyword>
<dbReference type="HAMAP" id="MF_02079">
    <property type="entry name" value="PGT_RodA"/>
    <property type="match status" value="1"/>
</dbReference>
<feature type="transmembrane region" description="Helical" evidence="6">
    <location>
        <begin position="117"/>
        <end position="134"/>
    </location>
</feature>
<dbReference type="EMBL" id="CP060637">
    <property type="protein sequence ID" value="QNM15379.1"/>
    <property type="molecule type" value="Genomic_DNA"/>
</dbReference>
<keyword evidence="2 6" id="KW-0812">Transmembrane</keyword>
<dbReference type="InterPro" id="IPR001182">
    <property type="entry name" value="FtsW/RodA"/>
</dbReference>
<dbReference type="EC" id="2.4.99.28" evidence="6"/>
<comment type="pathway">
    <text evidence="6">Cell wall biogenesis; peptidoglycan biosynthesis.</text>
</comment>
<comment type="function">
    <text evidence="6">Peptidoglycan polymerase that is essential for cell wall elongation.</text>
</comment>
<dbReference type="KEGG" id="fho:H9Q81_00630"/>
<comment type="subcellular location">
    <subcellularLocation>
        <location evidence="6">Cell membrane</location>
        <topology evidence="6">Multi-pass membrane protein</topology>
    </subcellularLocation>
    <subcellularLocation>
        <location evidence="1">Membrane</location>
        <topology evidence="1">Multi-pass membrane protein</topology>
    </subcellularLocation>
</comment>
<name>A0A7G9GX47_9FUSO</name>
<evidence type="ECO:0000313" key="8">
    <source>
        <dbReference type="Proteomes" id="UP000515913"/>
    </source>
</evidence>
<dbReference type="NCBIfam" id="TIGR02210">
    <property type="entry name" value="rodA_shape"/>
    <property type="match status" value="1"/>
</dbReference>
<dbReference type="GO" id="GO:0008955">
    <property type="term" value="F:peptidoglycan glycosyltransferase activity"/>
    <property type="evidence" value="ECO:0007669"/>
    <property type="project" value="UniProtKB-UniRule"/>
</dbReference>
<keyword evidence="6" id="KW-0961">Cell wall biogenesis/degradation</keyword>
<gene>
    <name evidence="6 7" type="primary">rodA</name>
    <name evidence="7" type="ORF">H9Q81_00630</name>
</gene>
<evidence type="ECO:0000256" key="4">
    <source>
        <dbReference type="ARBA" id="ARBA00022989"/>
    </source>
</evidence>
<reference evidence="7 8" key="1">
    <citation type="submission" date="2020-08" db="EMBL/GenBank/DDBJ databases">
        <authorList>
            <person name="Liu C."/>
            <person name="Sun Q."/>
        </authorList>
    </citation>
    <scope>NUCLEOTIDE SEQUENCE [LARGE SCALE GENOMIC DNA]</scope>
    <source>
        <strain evidence="7 8">NSJ-57</strain>
    </source>
</reference>
<accession>A0A7G9GX47</accession>
<keyword evidence="6" id="KW-0808">Transferase</keyword>
<keyword evidence="6" id="KW-0573">Peptidoglycan synthesis</keyword>
<dbReference type="UniPathway" id="UPA00219"/>
<feature type="transmembrane region" description="Helical" evidence="6">
    <location>
        <begin position="340"/>
        <end position="360"/>
    </location>
</feature>
<dbReference type="PANTHER" id="PTHR30474">
    <property type="entry name" value="CELL CYCLE PROTEIN"/>
    <property type="match status" value="1"/>
</dbReference>
<dbReference type="GO" id="GO:0032153">
    <property type="term" value="C:cell division site"/>
    <property type="evidence" value="ECO:0007669"/>
    <property type="project" value="TreeGrafter"/>
</dbReference>
<keyword evidence="5 6" id="KW-0472">Membrane</keyword>
<dbReference type="GO" id="GO:0071555">
    <property type="term" value="P:cell wall organization"/>
    <property type="evidence" value="ECO:0007669"/>
    <property type="project" value="UniProtKB-KW"/>
</dbReference>
<comment type="similarity">
    <text evidence="6">Belongs to the SEDS family. MrdB/RodA subfamily.</text>
</comment>
<keyword evidence="6" id="KW-0328">Glycosyltransferase</keyword>
<evidence type="ECO:0000256" key="5">
    <source>
        <dbReference type="ARBA" id="ARBA00023136"/>
    </source>
</evidence>
<evidence type="ECO:0000256" key="1">
    <source>
        <dbReference type="ARBA" id="ARBA00004141"/>
    </source>
</evidence>
<dbReference type="RefSeq" id="WP_101473517.1">
    <property type="nucleotide sequence ID" value="NZ_CP060637.1"/>
</dbReference>
<dbReference type="GO" id="GO:0051301">
    <property type="term" value="P:cell division"/>
    <property type="evidence" value="ECO:0007669"/>
    <property type="project" value="InterPro"/>
</dbReference>
<dbReference type="GO" id="GO:0005886">
    <property type="term" value="C:plasma membrane"/>
    <property type="evidence" value="ECO:0007669"/>
    <property type="project" value="UniProtKB-SubCell"/>
</dbReference>
<feature type="transmembrane region" description="Helical" evidence="6">
    <location>
        <begin position="79"/>
        <end position="97"/>
    </location>
</feature>
<sequence length="368" mass="41406">MKQTRKFRFILKRIKKMNNFLILNALLIVGISICTIYSATISKPGSFHTKEAIWAIISIVAYFIVSMIDYRKYFKYYKFLYVFNIIFLTALLVIGESRLGAQRWINLGPITLQPSEIGKVIVVLTLSAFIAIHFRGKTLGFKSFMMCGAFVAPVLLLILKQPDLGTTMIITMTFFVILFIANLEWKIIVSMGVIAAISAPLSFFFLLKDYQKKRILTFLNPEADPLKGGWNVTQSMIAIGSGGLNGKGFLNSTQSKLRFLPEAHTDFIASVFLEERGFIGGIVLFLLYLILILQILYIADTTEDKYGRLVCYGIGSIFFFHFVINVGMTMGIMPVTGKPLLLMSYGGTSLLLSFVMLGIVQSVRIYRE</sequence>
<feature type="transmembrane region" description="Helical" evidence="6">
    <location>
        <begin position="21"/>
        <end position="40"/>
    </location>
</feature>
<feature type="transmembrane region" description="Helical" evidence="6">
    <location>
        <begin position="52"/>
        <end position="70"/>
    </location>
</feature>
<evidence type="ECO:0000313" key="7">
    <source>
        <dbReference type="EMBL" id="QNM15379.1"/>
    </source>
</evidence>
<feature type="transmembrane region" description="Helical" evidence="6">
    <location>
        <begin position="309"/>
        <end position="328"/>
    </location>
</feature>
<evidence type="ECO:0000256" key="2">
    <source>
        <dbReference type="ARBA" id="ARBA00022692"/>
    </source>
</evidence>
<comment type="catalytic activity">
    <reaction evidence="6">
        <text>[GlcNAc-(1-&gt;4)-Mur2Ac(oyl-L-Ala-gamma-D-Glu-L-Lys-D-Ala-D-Ala)](n)-di-trans,octa-cis-undecaprenyl diphosphate + beta-D-GlcNAc-(1-&gt;4)-Mur2Ac(oyl-L-Ala-gamma-D-Glu-L-Lys-D-Ala-D-Ala)-di-trans,octa-cis-undecaprenyl diphosphate = [GlcNAc-(1-&gt;4)-Mur2Ac(oyl-L-Ala-gamma-D-Glu-L-Lys-D-Ala-D-Ala)](n+1)-di-trans,octa-cis-undecaprenyl diphosphate + di-trans,octa-cis-undecaprenyl diphosphate + H(+)</text>
        <dbReference type="Rhea" id="RHEA:23708"/>
        <dbReference type="Rhea" id="RHEA-COMP:9602"/>
        <dbReference type="Rhea" id="RHEA-COMP:9603"/>
        <dbReference type="ChEBI" id="CHEBI:15378"/>
        <dbReference type="ChEBI" id="CHEBI:58405"/>
        <dbReference type="ChEBI" id="CHEBI:60033"/>
        <dbReference type="ChEBI" id="CHEBI:78435"/>
        <dbReference type="EC" id="2.4.99.28"/>
    </reaction>
</comment>
<dbReference type="InterPro" id="IPR011923">
    <property type="entry name" value="RodA/MrdB"/>
</dbReference>
<dbReference type="GO" id="GO:0015648">
    <property type="term" value="F:lipid-linked peptidoglycan transporter activity"/>
    <property type="evidence" value="ECO:0007669"/>
    <property type="project" value="TreeGrafter"/>
</dbReference>
<dbReference type="Proteomes" id="UP000515913">
    <property type="component" value="Chromosome"/>
</dbReference>
<feature type="transmembrane region" description="Helical" evidence="6">
    <location>
        <begin position="164"/>
        <end position="181"/>
    </location>
</feature>
<keyword evidence="8" id="KW-1185">Reference proteome</keyword>
<proteinExistence type="inferred from homology"/>
<dbReference type="PANTHER" id="PTHR30474:SF1">
    <property type="entry name" value="PEPTIDOGLYCAN GLYCOSYLTRANSFERASE MRDB"/>
    <property type="match status" value="1"/>
</dbReference>
<evidence type="ECO:0000256" key="6">
    <source>
        <dbReference type="HAMAP-Rule" id="MF_02079"/>
    </source>
</evidence>
<feature type="transmembrane region" description="Helical" evidence="6">
    <location>
        <begin position="277"/>
        <end position="297"/>
    </location>
</feature>
<protein>
    <recommendedName>
        <fullName evidence="6">Peptidoglycan glycosyltransferase RodA</fullName>
        <shortName evidence="6">PGT</shortName>
        <ecNumber evidence="6">2.4.99.28</ecNumber>
    </recommendedName>
    <alternativeName>
        <fullName evidence="6">Cell elongation protein RodA</fullName>
    </alternativeName>
    <alternativeName>
        <fullName evidence="6">Cell wall polymerase</fullName>
    </alternativeName>
    <alternativeName>
        <fullName evidence="6">Peptidoglycan polymerase</fullName>
        <shortName evidence="6">PG polymerase</shortName>
    </alternativeName>
</protein>
<organism evidence="7 8">
    <name type="scientific">Fusobacterium hominis</name>
    <dbReference type="NCBI Taxonomy" id="2764326"/>
    <lineage>
        <taxon>Bacteria</taxon>
        <taxon>Fusobacteriati</taxon>
        <taxon>Fusobacteriota</taxon>
        <taxon>Fusobacteriia</taxon>
        <taxon>Fusobacteriales</taxon>
        <taxon>Fusobacteriaceae</taxon>
        <taxon>Fusobacterium</taxon>
    </lineage>
</organism>
<evidence type="ECO:0000256" key="3">
    <source>
        <dbReference type="ARBA" id="ARBA00022960"/>
    </source>
</evidence>
<dbReference type="GO" id="GO:0009252">
    <property type="term" value="P:peptidoglycan biosynthetic process"/>
    <property type="evidence" value="ECO:0007669"/>
    <property type="project" value="UniProtKB-UniRule"/>
</dbReference>
<dbReference type="AlphaFoldDB" id="A0A7G9GX47"/>
<keyword evidence="6" id="KW-1003">Cell membrane</keyword>
<keyword evidence="4 6" id="KW-1133">Transmembrane helix</keyword>